<evidence type="ECO:0000313" key="3">
    <source>
        <dbReference type="Proteomes" id="UP001054801"/>
    </source>
</evidence>
<dbReference type="EMBL" id="CP091244">
    <property type="protein sequence ID" value="UJS25455.1"/>
    <property type="molecule type" value="Genomic_DNA"/>
</dbReference>
<keyword evidence="3" id="KW-1185">Reference proteome</keyword>
<feature type="domain" description="AAA+ ATPase" evidence="1">
    <location>
        <begin position="57"/>
        <end position="173"/>
    </location>
</feature>
<dbReference type="InterPro" id="IPR041682">
    <property type="entry name" value="AAA_14"/>
</dbReference>
<dbReference type="InterPro" id="IPR003593">
    <property type="entry name" value="AAA+_ATPase"/>
</dbReference>
<reference evidence="2" key="1">
    <citation type="journal article" date="2022" name="Microorganisms">
        <title>Two New Species of Filamentous Sulfur Bacteria of the Genus Thiothrix, Thiothrix winogradskyi sp. nov. and 'Candidatus Thiothrix sulfatifontis' sp. nov.</title>
        <authorList>
            <person name="Ravin N.V."/>
            <person name="Rossetti S."/>
            <person name="Beletsky A.V."/>
            <person name="Kadnikov V.V."/>
            <person name="Rudenko T.S."/>
            <person name="Smolyakov D.D."/>
            <person name="Moskvitina M.I."/>
            <person name="Gureeva M.V."/>
            <person name="Mardanov A.V."/>
            <person name="Grabovich M.Y."/>
        </authorList>
    </citation>
    <scope>NUCLEOTIDE SEQUENCE</scope>
    <source>
        <strain evidence="2">CT3</strain>
    </source>
</reference>
<dbReference type="SMART" id="SM00382">
    <property type="entry name" value="AAA"/>
    <property type="match status" value="1"/>
</dbReference>
<proteinExistence type="predicted"/>
<protein>
    <submittedName>
        <fullName evidence="2">AAA family ATPase</fullName>
    </submittedName>
</protein>
<dbReference type="SUPFAM" id="SSF52540">
    <property type="entry name" value="P-loop containing nucleoside triphosphate hydrolases"/>
    <property type="match status" value="1"/>
</dbReference>
<evidence type="ECO:0000259" key="1">
    <source>
        <dbReference type="SMART" id="SM00382"/>
    </source>
</evidence>
<dbReference type="PANTHER" id="PTHR42990">
    <property type="entry name" value="ATPASE"/>
    <property type="match status" value="1"/>
</dbReference>
<dbReference type="Pfam" id="PF13173">
    <property type="entry name" value="AAA_14"/>
    <property type="match status" value="1"/>
</dbReference>
<dbReference type="RefSeq" id="WP_236500734.1">
    <property type="nucleotide sequence ID" value="NZ_CP091244.1"/>
</dbReference>
<sequence length="421" mass="47449">MIILAFCSKLHFRLKPLFTKTGFTDDDPPILRQTSALILARRQPEYRRFLHTRIDFGEQLIGIKGARGCGKTTVLLQHAQSCGLEASRILYIACDHPAMVDVDLYALAQTFYQEGGQLLLIDEIHKRKGFAIHLKAIRDTFDLQVIFSGSSALRLEHELADLSRRAVVHELPVLSLREFMEIETGQQFAAYALPDILANHANLAANVMQTLRPIEQFKKYLRYGAYPFYRESLDNYTSKLLEVINLTIDSDLASLYSIAPDKLDKLKKLLYMLCSTDPVELNISKLSAGVGTSWPTLSRYLDSMSAGSLVHSVRGGSGMRTVNKPDKLLLDNTNLFYTLCASPNVGSLRESFFVSQLGYQHQVHYHDKGDFLVDDRWVFEIGGVGRTLKQLAQHPDGYAVVDDVVIGDGRRIPLWLFGMLY</sequence>
<organism evidence="2 3">
    <name type="scientific">Thiothrix winogradskyi</name>
    <dbReference type="NCBI Taxonomy" id="96472"/>
    <lineage>
        <taxon>Bacteria</taxon>
        <taxon>Pseudomonadati</taxon>
        <taxon>Pseudomonadota</taxon>
        <taxon>Gammaproteobacteria</taxon>
        <taxon>Thiotrichales</taxon>
        <taxon>Thiotrichaceae</taxon>
        <taxon>Thiothrix</taxon>
    </lineage>
</organism>
<evidence type="ECO:0000313" key="2">
    <source>
        <dbReference type="EMBL" id="UJS25455.1"/>
    </source>
</evidence>
<gene>
    <name evidence="2" type="ORF">L2Y54_05290</name>
</gene>
<accession>A0ABY3T3T9</accession>
<name>A0ABY3T3T9_9GAMM</name>
<dbReference type="PANTHER" id="PTHR42990:SF1">
    <property type="entry name" value="AAA+ ATPASE DOMAIN-CONTAINING PROTEIN"/>
    <property type="match status" value="1"/>
</dbReference>
<dbReference type="InterPro" id="IPR027417">
    <property type="entry name" value="P-loop_NTPase"/>
</dbReference>
<dbReference type="Proteomes" id="UP001054801">
    <property type="component" value="Chromosome"/>
</dbReference>